<organism evidence="9 10">
    <name type="scientific">Paenibacillus sedimenti</name>
    <dbReference type="NCBI Taxonomy" id="2770274"/>
    <lineage>
        <taxon>Bacteria</taxon>
        <taxon>Bacillati</taxon>
        <taxon>Bacillota</taxon>
        <taxon>Bacilli</taxon>
        <taxon>Bacillales</taxon>
        <taxon>Paenibacillaceae</taxon>
        <taxon>Paenibacillus</taxon>
    </lineage>
</organism>
<evidence type="ECO:0000256" key="6">
    <source>
        <dbReference type="ARBA" id="ARBA00023136"/>
    </source>
</evidence>
<protein>
    <submittedName>
        <fullName evidence="9">Sugar ABC transporter permease</fullName>
    </submittedName>
</protein>
<evidence type="ECO:0000256" key="1">
    <source>
        <dbReference type="ARBA" id="ARBA00004651"/>
    </source>
</evidence>
<feature type="transmembrane region" description="Helical" evidence="7">
    <location>
        <begin position="78"/>
        <end position="101"/>
    </location>
</feature>
<feature type="transmembrane region" description="Helical" evidence="7">
    <location>
        <begin position="142"/>
        <end position="161"/>
    </location>
</feature>
<feature type="transmembrane region" description="Helical" evidence="7">
    <location>
        <begin position="237"/>
        <end position="260"/>
    </location>
</feature>
<dbReference type="PROSITE" id="PS50928">
    <property type="entry name" value="ABC_TM1"/>
    <property type="match status" value="1"/>
</dbReference>
<keyword evidence="6 7" id="KW-0472">Membrane</keyword>
<reference evidence="9" key="1">
    <citation type="submission" date="2020-09" db="EMBL/GenBank/DDBJ databases">
        <title>Draft Genome Sequence of Paenibacillus sp. WST5.</title>
        <authorList>
            <person name="Bao Z."/>
        </authorList>
    </citation>
    <scope>NUCLEOTIDE SEQUENCE</scope>
    <source>
        <strain evidence="9">WST5</strain>
    </source>
</reference>
<proteinExistence type="inferred from homology"/>
<feature type="transmembrane region" description="Helical" evidence="7">
    <location>
        <begin position="47"/>
        <end position="66"/>
    </location>
</feature>
<dbReference type="InterPro" id="IPR050809">
    <property type="entry name" value="UgpAE/MalFG_permease"/>
</dbReference>
<keyword evidence="10" id="KW-1185">Reference proteome</keyword>
<name>A0A926QLW0_9BACL</name>
<evidence type="ECO:0000256" key="5">
    <source>
        <dbReference type="ARBA" id="ARBA00022989"/>
    </source>
</evidence>
<evidence type="ECO:0000256" key="2">
    <source>
        <dbReference type="ARBA" id="ARBA00022448"/>
    </source>
</evidence>
<keyword evidence="5 7" id="KW-1133">Transmembrane helix</keyword>
<dbReference type="AlphaFoldDB" id="A0A926QLW0"/>
<evidence type="ECO:0000256" key="4">
    <source>
        <dbReference type="ARBA" id="ARBA00022692"/>
    </source>
</evidence>
<dbReference type="SUPFAM" id="SSF161098">
    <property type="entry name" value="MetI-like"/>
    <property type="match status" value="1"/>
</dbReference>
<keyword evidence="4 7" id="KW-0812">Transmembrane</keyword>
<dbReference type="InterPro" id="IPR035906">
    <property type="entry name" value="MetI-like_sf"/>
</dbReference>
<feature type="domain" description="ABC transmembrane type-1" evidence="8">
    <location>
        <begin position="41"/>
        <end position="256"/>
    </location>
</feature>
<dbReference type="GO" id="GO:0055085">
    <property type="term" value="P:transmembrane transport"/>
    <property type="evidence" value="ECO:0007669"/>
    <property type="project" value="InterPro"/>
</dbReference>
<dbReference type="PANTHER" id="PTHR43227:SF11">
    <property type="entry name" value="BLL4140 PROTEIN"/>
    <property type="match status" value="1"/>
</dbReference>
<dbReference type="InterPro" id="IPR000515">
    <property type="entry name" value="MetI-like"/>
</dbReference>
<dbReference type="Pfam" id="PF00528">
    <property type="entry name" value="BPD_transp_1"/>
    <property type="match status" value="1"/>
</dbReference>
<evidence type="ECO:0000313" key="10">
    <source>
        <dbReference type="Proteomes" id="UP000650466"/>
    </source>
</evidence>
<evidence type="ECO:0000256" key="7">
    <source>
        <dbReference type="RuleBase" id="RU363032"/>
    </source>
</evidence>
<keyword evidence="3" id="KW-1003">Cell membrane</keyword>
<comment type="subcellular location">
    <subcellularLocation>
        <location evidence="1 7">Cell membrane</location>
        <topology evidence="1 7">Multi-pass membrane protein</topology>
    </subcellularLocation>
</comment>
<dbReference type="CDD" id="cd06261">
    <property type="entry name" value="TM_PBP2"/>
    <property type="match status" value="1"/>
</dbReference>
<dbReference type="EMBL" id="JACVVD010000015">
    <property type="protein sequence ID" value="MBD0384055.1"/>
    <property type="molecule type" value="Genomic_DNA"/>
</dbReference>
<sequence length="269" mass="29458">MYGALLAFKNYNIVKGITGSPWAGFKHFQYFFEGPYFWLILKNTLGISLYGLLVGFPIPIIFALALNEIGRASFKKFVQLVTYAPHFISTVIVVSMLSLLLGPQVGVVNNLLAAFGFEKINFIGEPAYFKSLVVWSDVWQNAGYGAIIYLAALAGIDPTLYEAAKVDGASRWQKIIHVDIPGILPTIIILLILGVGNIMSVGFEKVYLLQNSMNADSSEIIATYVYRAGLLNGNVSYATAVGLFNSVCNLILLVSVNSLAKRVTKNSLW</sequence>
<evidence type="ECO:0000313" key="9">
    <source>
        <dbReference type="EMBL" id="MBD0384055.1"/>
    </source>
</evidence>
<comment type="similarity">
    <text evidence="7">Belongs to the binding-protein-dependent transport system permease family.</text>
</comment>
<dbReference type="Gene3D" id="1.10.3720.10">
    <property type="entry name" value="MetI-like"/>
    <property type="match status" value="1"/>
</dbReference>
<dbReference type="Proteomes" id="UP000650466">
    <property type="component" value="Unassembled WGS sequence"/>
</dbReference>
<evidence type="ECO:0000259" key="8">
    <source>
        <dbReference type="PROSITE" id="PS50928"/>
    </source>
</evidence>
<evidence type="ECO:0000256" key="3">
    <source>
        <dbReference type="ARBA" id="ARBA00022475"/>
    </source>
</evidence>
<keyword evidence="2 7" id="KW-0813">Transport</keyword>
<dbReference type="PANTHER" id="PTHR43227">
    <property type="entry name" value="BLL4140 PROTEIN"/>
    <property type="match status" value="1"/>
</dbReference>
<accession>A0A926QLW0</accession>
<comment type="caution">
    <text evidence="9">The sequence shown here is derived from an EMBL/GenBank/DDBJ whole genome shotgun (WGS) entry which is preliminary data.</text>
</comment>
<gene>
    <name evidence="9" type="ORF">ICC18_28815</name>
</gene>
<feature type="transmembrane region" description="Helical" evidence="7">
    <location>
        <begin position="182"/>
        <end position="203"/>
    </location>
</feature>
<dbReference type="GO" id="GO:0005886">
    <property type="term" value="C:plasma membrane"/>
    <property type="evidence" value="ECO:0007669"/>
    <property type="project" value="UniProtKB-SubCell"/>
</dbReference>